<protein>
    <submittedName>
        <fullName evidence="1">Uncharacterized protein</fullName>
    </submittedName>
</protein>
<proteinExistence type="predicted"/>
<dbReference type="Proteomes" id="UP000177230">
    <property type="component" value="Unassembled WGS sequence"/>
</dbReference>
<sequence length="60" mass="7431">MRISSFYEYLIYVKPLQNSRKKHRIFDRGLCYPKFMRIISQAEIKVKSIRMAFRIDKIFR</sequence>
<organism evidence="1 2">
    <name type="scientific">Candidatus Edwardsbacteria bacterium GWF2_54_11</name>
    <dbReference type="NCBI Taxonomy" id="1817851"/>
    <lineage>
        <taxon>Bacteria</taxon>
        <taxon>Candidatus Edwardsiibacteriota</taxon>
    </lineage>
</organism>
<dbReference type="AlphaFoldDB" id="A0A1F5RIN2"/>
<reference evidence="1 2" key="1">
    <citation type="journal article" date="2016" name="Nat. Commun.">
        <title>Thousands of microbial genomes shed light on interconnected biogeochemical processes in an aquifer system.</title>
        <authorList>
            <person name="Anantharaman K."/>
            <person name="Brown C.T."/>
            <person name="Hug L.A."/>
            <person name="Sharon I."/>
            <person name="Castelle C.J."/>
            <person name="Probst A.J."/>
            <person name="Thomas B.C."/>
            <person name="Singh A."/>
            <person name="Wilkins M.J."/>
            <person name="Karaoz U."/>
            <person name="Brodie E.L."/>
            <person name="Williams K.H."/>
            <person name="Hubbard S.S."/>
            <person name="Banfield J.F."/>
        </authorList>
    </citation>
    <scope>NUCLEOTIDE SEQUENCE [LARGE SCALE GENOMIC DNA]</scope>
</reference>
<name>A0A1F5RIN2_9BACT</name>
<accession>A0A1F5RIN2</accession>
<comment type="caution">
    <text evidence="1">The sequence shown here is derived from an EMBL/GenBank/DDBJ whole genome shotgun (WGS) entry which is preliminary data.</text>
</comment>
<evidence type="ECO:0000313" key="1">
    <source>
        <dbReference type="EMBL" id="OGF14296.1"/>
    </source>
</evidence>
<dbReference type="EMBL" id="MFFM01000004">
    <property type="protein sequence ID" value="OGF14296.1"/>
    <property type="molecule type" value="Genomic_DNA"/>
</dbReference>
<gene>
    <name evidence="1" type="ORF">A2024_11120</name>
</gene>
<evidence type="ECO:0000313" key="2">
    <source>
        <dbReference type="Proteomes" id="UP000177230"/>
    </source>
</evidence>